<dbReference type="Pfam" id="PF13573">
    <property type="entry name" value="SprB"/>
    <property type="match status" value="3"/>
</dbReference>
<dbReference type="PANTHER" id="PTHR46534:SF1">
    <property type="entry name" value="IGGFC-BINDING PROTEIN N-TERMINAL DOMAIN-CONTAINING PROTEIN"/>
    <property type="match status" value="1"/>
</dbReference>
<dbReference type="Pfam" id="PF17517">
    <property type="entry name" value="IgGFc_binding"/>
    <property type="match status" value="1"/>
</dbReference>
<comment type="caution">
    <text evidence="2">The sequence shown here is derived from an EMBL/GenBank/DDBJ whole genome shotgun (WGS) entry which is preliminary data.</text>
</comment>
<feature type="domain" description="PKD" evidence="1">
    <location>
        <begin position="485"/>
        <end position="529"/>
    </location>
</feature>
<dbReference type="InterPro" id="IPR035234">
    <property type="entry name" value="IgGFc-bd_N"/>
</dbReference>
<dbReference type="InterPro" id="IPR013783">
    <property type="entry name" value="Ig-like_fold"/>
</dbReference>
<dbReference type="CDD" id="cd00146">
    <property type="entry name" value="PKD"/>
    <property type="match status" value="1"/>
</dbReference>
<dbReference type="Pfam" id="PF19408">
    <property type="entry name" value="PKD_6"/>
    <property type="match status" value="1"/>
</dbReference>
<evidence type="ECO:0000313" key="3">
    <source>
        <dbReference type="Proteomes" id="UP000664480"/>
    </source>
</evidence>
<name>A0ABS3CL80_9BACT</name>
<dbReference type="Proteomes" id="UP000664480">
    <property type="component" value="Unassembled WGS sequence"/>
</dbReference>
<proteinExistence type="predicted"/>
<sequence>MEGLRYISRFFIAIALLLAANDAFSQLNTIGREFYVGFMENNRQNNLPDYPIITISANEDAEGYIEGGGTQYPFSLKKGEQFVQKFVSGLDLIHRSSGQIENRSAYINSSGDISVYAYNERERSADGTVILPVEALGKDYFVTAHAEVFNDQGAGNNSNFESTMLIIAVEDQTTIEIVTSTATVNTIPANAPFNITLNKGQSYQIKAKGDLTGTRVKVLNSKADDCKNIAVFGGNKLTSVGSCGSTGDNLYQQAYPIKSWGKTYTHLPFLGRTSGEMVKVLASSDNTEIRVNGNVVGTINAGKFIQLEFKADEAATIETSKPTAVTAFAKSQNCNSKDNTFASDGDPSMVTYSDNWQRIKSVIFNSVETIGIDKHFVNILVQKGSENSTLLNGQNIGNQFKPVPGNPDFVFARIKVSAGANSLFNPDGLIAYAYGVGFIESYSYSVGASLENVQFVAESTYAFEVIGDRIACFEKEGTWEIIPDNPLFDTFSWDFGDGSPEKPGKEVTHTYTQEGIFEVIVFASTGEGSCDSVEEFKFEVEVKKIEGELIGPSAVCPDSDEVEYIFTNTSNFDKVRWEVTGGTELVSTDSTITIKWQNPTDTGLVRAIPLAENGCEGESQEIQVVVSDQYEPDLPSGIEGICGIQSEALIYSVPFPSDDFAYNWVVLGGSLNAGQGTTEVEVVWDFNAPTREIYYEVTSLSNSQCSGISQVLDVIIYPEFEISSIEKLSPSCQGEENGEIELVITGGSGEFEFEWQHDPNLNSTLAKNLKSGTYEVKITDLSGCGEKSLSIEIEDLEPLNYALALGGNDVSCVDSSDGSYVIKVTGGTAPYEILGFDSDWDGENLTVSGLPKGSFSHTLIDARSCSILVEGEISGPEALELNFVEENPGCPGGSDGILEVIPSGGTPPYTYQWENGFTDSRVTGLSSGLFNVTVTDSNGCTVSGTGKVSESEPQVRMPTGFNPKDGVYEPIFNCSITYNLLIWDRWGQLVYAGSDGWDGLHQGVALGPGVFTYKIIYEYPLEGEIGTGSSTGTFILIQ</sequence>
<reference evidence="2 3" key="1">
    <citation type="submission" date="2021-03" db="EMBL/GenBank/DDBJ databases">
        <title>novel species isolated from a fishpond in China.</title>
        <authorList>
            <person name="Lu H."/>
            <person name="Cai Z."/>
        </authorList>
    </citation>
    <scope>NUCLEOTIDE SEQUENCE [LARGE SCALE GENOMIC DNA]</scope>
    <source>
        <strain evidence="2 3">YJ13C</strain>
    </source>
</reference>
<protein>
    <submittedName>
        <fullName evidence="2">PKD domain-containing protein</fullName>
    </submittedName>
</protein>
<accession>A0ABS3CL80</accession>
<dbReference type="SUPFAM" id="SSF49299">
    <property type="entry name" value="PKD domain"/>
    <property type="match status" value="1"/>
</dbReference>
<dbReference type="PANTHER" id="PTHR46534">
    <property type="entry name" value="IGGFC_BINDING DOMAIN-CONTAINING PROTEIN"/>
    <property type="match status" value="1"/>
</dbReference>
<dbReference type="EMBL" id="JAFKCU010000003">
    <property type="protein sequence ID" value="MBN7816399.1"/>
    <property type="molecule type" value="Genomic_DNA"/>
</dbReference>
<dbReference type="InterPro" id="IPR000601">
    <property type="entry name" value="PKD_dom"/>
</dbReference>
<organism evidence="2 3">
    <name type="scientific">Algoriphagus pacificus</name>
    <dbReference type="NCBI Taxonomy" id="2811234"/>
    <lineage>
        <taxon>Bacteria</taxon>
        <taxon>Pseudomonadati</taxon>
        <taxon>Bacteroidota</taxon>
        <taxon>Cytophagia</taxon>
        <taxon>Cytophagales</taxon>
        <taxon>Cyclobacteriaceae</taxon>
        <taxon>Algoriphagus</taxon>
    </lineage>
</organism>
<dbReference type="RefSeq" id="WP_206587078.1">
    <property type="nucleotide sequence ID" value="NZ_JAFKCU010000003.1"/>
</dbReference>
<dbReference type="Gene3D" id="2.60.40.740">
    <property type="match status" value="1"/>
</dbReference>
<dbReference type="Pfam" id="PF18911">
    <property type="entry name" value="PKD_4"/>
    <property type="match status" value="1"/>
</dbReference>
<dbReference type="InterPro" id="IPR045829">
    <property type="entry name" value="PKD_6"/>
</dbReference>
<keyword evidence="3" id="KW-1185">Reference proteome</keyword>
<gene>
    <name evidence="2" type="ORF">J0A69_13200</name>
</gene>
<dbReference type="Gene3D" id="2.60.40.10">
    <property type="entry name" value="Immunoglobulins"/>
    <property type="match status" value="1"/>
</dbReference>
<dbReference type="InterPro" id="IPR025667">
    <property type="entry name" value="SprB_repeat"/>
</dbReference>
<evidence type="ECO:0000259" key="1">
    <source>
        <dbReference type="PROSITE" id="PS50093"/>
    </source>
</evidence>
<dbReference type="PROSITE" id="PS50093">
    <property type="entry name" value="PKD"/>
    <property type="match status" value="1"/>
</dbReference>
<evidence type="ECO:0000313" key="2">
    <source>
        <dbReference type="EMBL" id="MBN7816399.1"/>
    </source>
</evidence>
<dbReference type="InterPro" id="IPR035986">
    <property type="entry name" value="PKD_dom_sf"/>
</dbReference>